<dbReference type="Gene3D" id="3.40.30.10">
    <property type="entry name" value="Glutaredoxin"/>
    <property type="match status" value="1"/>
</dbReference>
<gene>
    <name evidence="5" type="primary">arsC</name>
    <name evidence="5" type="ORF">ABHN84_06385</name>
</gene>
<dbReference type="CDD" id="cd03034">
    <property type="entry name" value="ArsC_ArsC"/>
    <property type="match status" value="1"/>
</dbReference>
<keyword evidence="6" id="KW-1185">Reference proteome</keyword>
<evidence type="ECO:0000313" key="6">
    <source>
        <dbReference type="Proteomes" id="UP001477278"/>
    </source>
</evidence>
<reference evidence="5 6" key="1">
    <citation type="submission" date="2024-05" db="EMBL/GenBank/DDBJ databases">
        <title>Genome sequencing of Marine Estuary Bacteria, Shewanella vesiculosa and S. baltica, and Pseudomonas syringae.</title>
        <authorList>
            <person name="Gurung A."/>
            <person name="Maclea K.S."/>
        </authorList>
    </citation>
    <scope>NUCLEOTIDE SEQUENCE [LARGE SCALE GENOMIC DNA]</scope>
    <source>
        <strain evidence="5 6">1A</strain>
    </source>
</reference>
<dbReference type="Pfam" id="PF03960">
    <property type="entry name" value="ArsC"/>
    <property type="match status" value="1"/>
</dbReference>
<protein>
    <recommendedName>
        <fullName evidence="4">Arsenate reductase</fullName>
        <ecNumber evidence="4">1.20.4.1</ecNumber>
    </recommendedName>
</protein>
<proteinExistence type="inferred from homology"/>
<dbReference type="PANTHER" id="PTHR30041">
    <property type="entry name" value="ARSENATE REDUCTASE"/>
    <property type="match status" value="1"/>
</dbReference>
<dbReference type="RefSeq" id="WP_182722786.1">
    <property type="nucleotide sequence ID" value="NZ_JBDPZN010000002.1"/>
</dbReference>
<comment type="caution">
    <text evidence="5">The sequence shown here is derived from an EMBL/GenBank/DDBJ whole genome shotgun (WGS) entry which is preliminary data.</text>
</comment>
<name>A0ABV0FM73_9GAMM</name>
<comment type="similarity">
    <text evidence="1 3 4">Belongs to the ArsC family.</text>
</comment>
<dbReference type="InterPro" id="IPR006659">
    <property type="entry name" value="Arsenate_reductase"/>
</dbReference>
<dbReference type="EC" id="1.20.4.1" evidence="4"/>
<organism evidence="5 6">
    <name type="scientific">Shewanella vesiculosa</name>
    <dbReference type="NCBI Taxonomy" id="518738"/>
    <lineage>
        <taxon>Bacteria</taxon>
        <taxon>Pseudomonadati</taxon>
        <taxon>Pseudomonadota</taxon>
        <taxon>Gammaproteobacteria</taxon>
        <taxon>Alteromonadales</taxon>
        <taxon>Shewanellaceae</taxon>
        <taxon>Shewanella</taxon>
    </lineage>
</organism>
<keyword evidence="2 4" id="KW-0560">Oxidoreductase</keyword>
<dbReference type="PROSITE" id="PS51353">
    <property type="entry name" value="ARSC"/>
    <property type="match status" value="1"/>
</dbReference>
<evidence type="ECO:0000256" key="1">
    <source>
        <dbReference type="ARBA" id="ARBA00007198"/>
    </source>
</evidence>
<dbReference type="InterPro" id="IPR006660">
    <property type="entry name" value="Arsenate_reductase-like"/>
</dbReference>
<dbReference type="EMBL" id="JBDPZN010000002">
    <property type="protein sequence ID" value="MEO3681925.1"/>
    <property type="molecule type" value="Genomic_DNA"/>
</dbReference>
<dbReference type="GO" id="GO:0008794">
    <property type="term" value="F:arsenate reductase (glutaredoxin) activity"/>
    <property type="evidence" value="ECO:0007669"/>
    <property type="project" value="UniProtKB-EC"/>
</dbReference>
<sequence length="118" mass="13007">MTTSKTIIYHNPRCSKSRETLALLQANNADITVVEYLKTPPSATEIQTMLQLLGLTARQLMRTKEDEYKSQHLADASLSEAHLIAAMVATPKLIERPIVLANNKAAIGRPPENVLSIL</sequence>
<dbReference type="NCBIfam" id="TIGR00014">
    <property type="entry name" value="arsC"/>
    <property type="match status" value="1"/>
</dbReference>
<dbReference type="InterPro" id="IPR036249">
    <property type="entry name" value="Thioredoxin-like_sf"/>
</dbReference>
<evidence type="ECO:0000256" key="3">
    <source>
        <dbReference type="PROSITE-ProRule" id="PRU01282"/>
    </source>
</evidence>
<dbReference type="Proteomes" id="UP001477278">
    <property type="component" value="Unassembled WGS sequence"/>
</dbReference>
<dbReference type="SUPFAM" id="SSF52833">
    <property type="entry name" value="Thioredoxin-like"/>
    <property type="match status" value="1"/>
</dbReference>
<evidence type="ECO:0000256" key="4">
    <source>
        <dbReference type="RuleBase" id="RU362029"/>
    </source>
</evidence>
<dbReference type="PANTHER" id="PTHR30041:SF4">
    <property type="entry name" value="ARSENATE REDUCTASE"/>
    <property type="match status" value="1"/>
</dbReference>
<evidence type="ECO:0000313" key="5">
    <source>
        <dbReference type="EMBL" id="MEO3681925.1"/>
    </source>
</evidence>
<evidence type="ECO:0000256" key="2">
    <source>
        <dbReference type="ARBA" id="ARBA00023002"/>
    </source>
</evidence>
<comment type="catalytic activity">
    <reaction evidence="4">
        <text>[glutaredoxin]-dithiol + arsenate + glutathione + H(+) = glutathionyl-S-S-[glutaredoxin] + arsenite + H2O</text>
        <dbReference type="Rhea" id="RHEA:22016"/>
        <dbReference type="Rhea" id="RHEA-COMP:10729"/>
        <dbReference type="Rhea" id="RHEA-COMP:17668"/>
        <dbReference type="ChEBI" id="CHEBI:15377"/>
        <dbReference type="ChEBI" id="CHEBI:15378"/>
        <dbReference type="ChEBI" id="CHEBI:29242"/>
        <dbReference type="ChEBI" id="CHEBI:29950"/>
        <dbReference type="ChEBI" id="CHEBI:48597"/>
        <dbReference type="ChEBI" id="CHEBI:57925"/>
        <dbReference type="ChEBI" id="CHEBI:146199"/>
        <dbReference type="EC" id="1.20.4.1"/>
    </reaction>
</comment>
<accession>A0ABV0FM73</accession>